<evidence type="ECO:0000256" key="1">
    <source>
        <dbReference type="SAM" id="Phobius"/>
    </source>
</evidence>
<reference evidence="2" key="1">
    <citation type="journal article" date="2018" name="Genome Biol.">
        <title>SKESA: strategic k-mer extension for scrupulous assemblies.</title>
        <authorList>
            <person name="Souvorov A."/>
            <person name="Agarwala R."/>
            <person name="Lipman D.J."/>
        </authorList>
    </citation>
    <scope>NUCLEOTIDE SEQUENCE</scope>
    <source>
        <strain evidence="2">BCW_3452</strain>
    </source>
</reference>
<keyword evidence="1" id="KW-1133">Transmembrane helix</keyword>
<gene>
    <name evidence="2" type="ORF">I7730_05800</name>
</gene>
<keyword evidence="1" id="KW-0812">Transmembrane</keyword>
<organism evidence="2">
    <name type="scientific">Vibrio vulnificus</name>
    <dbReference type="NCBI Taxonomy" id="672"/>
    <lineage>
        <taxon>Bacteria</taxon>
        <taxon>Pseudomonadati</taxon>
        <taxon>Pseudomonadota</taxon>
        <taxon>Gammaproteobacteria</taxon>
        <taxon>Vibrionales</taxon>
        <taxon>Vibrionaceae</taxon>
        <taxon>Vibrio</taxon>
    </lineage>
</organism>
<proteinExistence type="predicted"/>
<comment type="caution">
    <text evidence="2">The sequence shown here is derived from an EMBL/GenBank/DDBJ whole genome shotgun (WGS) entry which is preliminary data.</text>
</comment>
<feature type="transmembrane region" description="Helical" evidence="1">
    <location>
        <begin position="118"/>
        <end position="143"/>
    </location>
</feature>
<dbReference type="RefSeq" id="WP_154185847.1">
    <property type="nucleotide sequence ID" value="NZ_CP035783.1"/>
</dbReference>
<keyword evidence="1" id="KW-0472">Membrane</keyword>
<feature type="transmembrane region" description="Helical" evidence="1">
    <location>
        <begin position="21"/>
        <end position="40"/>
    </location>
</feature>
<name>A0A8H9MZU9_VIBVL</name>
<dbReference type="EMBL" id="DACRBY010000005">
    <property type="protein sequence ID" value="HAS8539295.1"/>
    <property type="molecule type" value="Genomic_DNA"/>
</dbReference>
<dbReference type="Proteomes" id="UP000863257">
    <property type="component" value="Unassembled WGS sequence"/>
</dbReference>
<sequence>MSTSKENLENKDGLGTKLIRFVRYTLGFLIKAVIAISALVGSSVALSKLGAIHGKDLPENYFSNGYPTILRLLDSEVFMGFIFFVTVAVLIYVAYLFWRLHEVAVHRSSEMSSAHTQLVFALSLCGLFVDKAWWVLAIIIAFARWDVLAKELSNIIRNGVRSNKSTENNA</sequence>
<dbReference type="AlphaFoldDB" id="A0A8H9MZU9"/>
<evidence type="ECO:0000313" key="2">
    <source>
        <dbReference type="EMBL" id="HAS8539295.1"/>
    </source>
</evidence>
<protein>
    <submittedName>
        <fullName evidence="2">Magnesium transporter</fullName>
    </submittedName>
</protein>
<reference evidence="2" key="2">
    <citation type="submission" date="2019-01" db="EMBL/GenBank/DDBJ databases">
        <authorList>
            <consortium name="NCBI Pathogen Detection Project"/>
        </authorList>
    </citation>
    <scope>NUCLEOTIDE SEQUENCE</scope>
    <source>
        <strain evidence="2">BCW_3452</strain>
    </source>
</reference>
<feature type="transmembrane region" description="Helical" evidence="1">
    <location>
        <begin position="77"/>
        <end position="98"/>
    </location>
</feature>
<accession>A0A8H9MZU9</accession>